<proteinExistence type="predicted"/>
<accession>A0ABY4TKW1</accession>
<evidence type="ECO:0008006" key="3">
    <source>
        <dbReference type="Google" id="ProtNLM"/>
    </source>
</evidence>
<organism evidence="1 2">
    <name type="scientific">Streptomyces sudanensis</name>
    <dbReference type="NCBI Taxonomy" id="436397"/>
    <lineage>
        <taxon>Bacteria</taxon>
        <taxon>Bacillati</taxon>
        <taxon>Actinomycetota</taxon>
        <taxon>Actinomycetes</taxon>
        <taxon>Kitasatosporales</taxon>
        <taxon>Streptomycetaceae</taxon>
        <taxon>Streptomyces</taxon>
    </lineage>
</organism>
<evidence type="ECO:0000313" key="1">
    <source>
        <dbReference type="EMBL" id="URN18323.1"/>
    </source>
</evidence>
<dbReference type="Proteomes" id="UP001056383">
    <property type="component" value="Chromosome"/>
</dbReference>
<dbReference type="EMBL" id="CP095474">
    <property type="protein sequence ID" value="URN18323.1"/>
    <property type="molecule type" value="Genomic_DNA"/>
</dbReference>
<protein>
    <recommendedName>
        <fullName evidence="3">Cyclase</fullName>
    </recommendedName>
</protein>
<sequence length="92" mass="10339">MYVLRIEHTARDHAAWKQAFDGDPLGRGAPGVLRHRVMRPVADPGRILVDLDFDDLERAEETLARLRELRARVTAATGPKAEIAEIVETDRP</sequence>
<reference evidence="1" key="1">
    <citation type="submission" date="2022-04" db="EMBL/GenBank/DDBJ databases">
        <title>Systematic whole-genome sequencing reveals an unexpected diversity among actinomycetoma pathogens and provides insights into their antibacterial susceptibilities.</title>
        <authorList>
            <person name="Watson A.K."/>
            <person name="Kepplinger B."/>
            <person name="Bakhiet S.M."/>
            <person name="Mhmoud N.A."/>
            <person name="Chapman J."/>
            <person name="Allenby N."/>
            <person name="Mickiewicz K."/>
            <person name="Goodfellow M."/>
            <person name="Fahal A.H."/>
            <person name="Errington J."/>
        </authorList>
    </citation>
    <scope>NUCLEOTIDE SEQUENCE</scope>
    <source>
        <strain evidence="1">SD 504</strain>
    </source>
</reference>
<gene>
    <name evidence="1" type="ORF">MW084_22910</name>
</gene>
<name>A0ABY4TKW1_9ACTN</name>
<keyword evidence="2" id="KW-1185">Reference proteome</keyword>
<dbReference type="RefSeq" id="WP_255115923.1">
    <property type="nucleotide sequence ID" value="NZ_CP095474.1"/>
</dbReference>
<evidence type="ECO:0000313" key="2">
    <source>
        <dbReference type="Proteomes" id="UP001056383"/>
    </source>
</evidence>